<dbReference type="PROSITE" id="PS00455">
    <property type="entry name" value="AMP_BINDING"/>
    <property type="match status" value="1"/>
</dbReference>
<dbReference type="InterPro" id="IPR000873">
    <property type="entry name" value="AMP-dep_synth/lig_dom"/>
</dbReference>
<dbReference type="Gene3D" id="3.30.300.30">
    <property type="match status" value="1"/>
</dbReference>
<dbReference type="PANTHER" id="PTHR43201">
    <property type="entry name" value="ACYL-COA SYNTHETASE"/>
    <property type="match status" value="1"/>
</dbReference>
<dbReference type="GO" id="GO:0006631">
    <property type="term" value="P:fatty acid metabolic process"/>
    <property type="evidence" value="ECO:0007669"/>
    <property type="project" value="TreeGrafter"/>
</dbReference>
<feature type="domain" description="AMP-dependent synthetase/ligase" evidence="4">
    <location>
        <begin position="76"/>
        <end position="453"/>
    </location>
</feature>
<dbReference type="Gene3D" id="3.40.50.12780">
    <property type="entry name" value="N-terminal domain of ligase-like"/>
    <property type="match status" value="1"/>
</dbReference>
<sequence length="608" mass="66461">MQGAFKTPNKALKPIHPPWHPTGNQNARLKKAMEKLLCAPGTLLEMEQRLIAGQVQRVYKNLWPSVRLFFLSVTALHADKINVVFENERLTFQEMNERATRAAAILRDVYGVLKGDRVAICSRNFPEYLVVFWAIHLLGAVPVLVNAWLPSEPLEHCLTRARPKLIFLDPERAKIVQPMVPKLSKIGVKAYIVLQSHEGKGQWPGMQTWEAVTKSYRGDASTVLTQDPGILPEDNCIIIFTSGSTGLPKGVLLSQRAFVTAIGNALAGRGRALLRKGESFPPPPAEGPQPGLLLPTPFFHVTGTTLTLFAAVGGAKLVLMRKWDVKEAVRLFKAENITAAGGVPSTVVDLLDNGGSGHPLDGVMLGGAAVSSTIAARAKAAFPGSTLSQAYGQTECNATAVGFSGEDYETRLSSCGRAMPVNDLLIMKDDVECKLGEPGEVWIRGPNVMKEYWGDPVATAKVLTKDGWVKTGDIGYMDEEGFLYIKDRLKDIIIRGGENVDSVMVENALYRDPRIFEAAAVGVPDRRLGELVAALVTLKSAYRGKGQVTEAELLALARKQFAVPVMILIREGDFEHTPSEKIIKMQLRKIAAEEWEKRKASENGQAKL</sequence>
<evidence type="ECO:0000313" key="6">
    <source>
        <dbReference type="EMBL" id="KTB43462.1"/>
    </source>
</evidence>
<protein>
    <submittedName>
        <fullName evidence="6">Uncharacterized protein</fullName>
    </submittedName>
</protein>
<dbReference type="Proteomes" id="UP000054988">
    <property type="component" value="Unassembled WGS sequence"/>
</dbReference>
<feature type="region of interest" description="Disordered" evidence="3">
    <location>
        <begin position="1"/>
        <end position="23"/>
    </location>
</feature>
<dbReference type="Pfam" id="PF13193">
    <property type="entry name" value="AMP-binding_C"/>
    <property type="match status" value="1"/>
</dbReference>
<organism evidence="6 7">
    <name type="scientific">Moniliophthora roreri</name>
    <name type="common">Frosty pod rot fungus</name>
    <name type="synonym">Monilia roreri</name>
    <dbReference type="NCBI Taxonomy" id="221103"/>
    <lineage>
        <taxon>Eukaryota</taxon>
        <taxon>Fungi</taxon>
        <taxon>Dikarya</taxon>
        <taxon>Basidiomycota</taxon>
        <taxon>Agaricomycotina</taxon>
        <taxon>Agaricomycetes</taxon>
        <taxon>Agaricomycetidae</taxon>
        <taxon>Agaricales</taxon>
        <taxon>Marasmiineae</taxon>
        <taxon>Marasmiaceae</taxon>
        <taxon>Moniliophthora</taxon>
    </lineage>
</organism>
<comment type="similarity">
    <text evidence="1">Belongs to the ATP-dependent AMP-binding enzyme family.</text>
</comment>
<dbReference type="Pfam" id="PF00501">
    <property type="entry name" value="AMP-binding"/>
    <property type="match status" value="1"/>
</dbReference>
<dbReference type="InterPro" id="IPR025110">
    <property type="entry name" value="AMP-bd_C"/>
</dbReference>
<dbReference type="AlphaFoldDB" id="A0A0W0G4I6"/>
<dbReference type="InterPro" id="IPR042099">
    <property type="entry name" value="ANL_N_sf"/>
</dbReference>
<proteinExistence type="inferred from homology"/>
<reference evidence="6 7" key="1">
    <citation type="submission" date="2015-12" db="EMBL/GenBank/DDBJ databases">
        <title>Draft genome sequence of Moniliophthora roreri, the causal agent of frosty pod rot of cacao.</title>
        <authorList>
            <person name="Aime M.C."/>
            <person name="Diaz-Valderrama J.R."/>
            <person name="Kijpornyongpan T."/>
            <person name="Phillips-Mora W."/>
        </authorList>
    </citation>
    <scope>NUCLEOTIDE SEQUENCE [LARGE SCALE GENOMIC DNA]</scope>
    <source>
        <strain evidence="6 7">MCA 2952</strain>
    </source>
</reference>
<dbReference type="InterPro" id="IPR045851">
    <property type="entry name" value="AMP-bd_C_sf"/>
</dbReference>
<name>A0A0W0G4I6_MONRR</name>
<dbReference type="EMBL" id="LATX01001164">
    <property type="protein sequence ID" value="KTB43462.1"/>
    <property type="molecule type" value="Genomic_DNA"/>
</dbReference>
<dbReference type="eggNOG" id="KOG1176">
    <property type="taxonomic scope" value="Eukaryota"/>
</dbReference>
<evidence type="ECO:0000256" key="1">
    <source>
        <dbReference type="ARBA" id="ARBA00006432"/>
    </source>
</evidence>
<gene>
    <name evidence="6" type="ORF">WG66_3960</name>
</gene>
<feature type="domain" description="AMP-binding enzyme C-terminal" evidence="5">
    <location>
        <begin position="505"/>
        <end position="579"/>
    </location>
</feature>
<dbReference type="InterPro" id="IPR020845">
    <property type="entry name" value="AMP-binding_CS"/>
</dbReference>
<evidence type="ECO:0000256" key="2">
    <source>
        <dbReference type="ARBA" id="ARBA00022598"/>
    </source>
</evidence>
<evidence type="ECO:0000259" key="5">
    <source>
        <dbReference type="Pfam" id="PF13193"/>
    </source>
</evidence>
<comment type="caution">
    <text evidence="6">The sequence shown here is derived from an EMBL/GenBank/DDBJ whole genome shotgun (WGS) entry which is preliminary data.</text>
</comment>
<dbReference type="GO" id="GO:0031956">
    <property type="term" value="F:medium-chain fatty acid-CoA ligase activity"/>
    <property type="evidence" value="ECO:0007669"/>
    <property type="project" value="TreeGrafter"/>
</dbReference>
<dbReference type="SUPFAM" id="SSF56801">
    <property type="entry name" value="Acetyl-CoA synthetase-like"/>
    <property type="match status" value="1"/>
</dbReference>
<keyword evidence="2" id="KW-0436">Ligase</keyword>
<evidence type="ECO:0000313" key="7">
    <source>
        <dbReference type="Proteomes" id="UP000054988"/>
    </source>
</evidence>
<evidence type="ECO:0000256" key="3">
    <source>
        <dbReference type="SAM" id="MobiDB-lite"/>
    </source>
</evidence>
<accession>A0A0W0G4I6</accession>
<evidence type="ECO:0000259" key="4">
    <source>
        <dbReference type="Pfam" id="PF00501"/>
    </source>
</evidence>
<dbReference type="PANTHER" id="PTHR43201:SF5">
    <property type="entry name" value="MEDIUM-CHAIN ACYL-COA LIGASE ACSF2, MITOCHONDRIAL"/>
    <property type="match status" value="1"/>
</dbReference>